<dbReference type="FunCoup" id="O17376">
    <property type="interactions" value="1"/>
</dbReference>
<accession>O17376</accession>
<keyword evidence="1" id="KW-0732">Signal</keyword>
<name>O17376_CAEEL</name>
<dbReference type="SUPFAM" id="SSF53474">
    <property type="entry name" value="alpha/beta-Hydrolases"/>
    <property type="match status" value="1"/>
</dbReference>
<dbReference type="PeptideAtlas" id="O17376"/>
<dbReference type="PIR" id="T32460">
    <property type="entry name" value="T32460"/>
</dbReference>
<dbReference type="WormBase" id="T13B5.6">
    <property type="protein sequence ID" value="CE13613"/>
    <property type="gene ID" value="WBGene00020473"/>
    <property type="gene designation" value="lips-12"/>
</dbReference>
<feature type="signal peptide" evidence="1">
    <location>
        <begin position="1"/>
        <end position="19"/>
    </location>
</feature>
<dbReference type="GeneID" id="188468"/>
<dbReference type="SMR" id="O17376"/>
<dbReference type="STRING" id="6239.T13B5.6.1"/>
<sequence length="277" mass="30312">MKTVFNSIVLVALATMVQADFSEKFRDHFSNLPELLKDLSRKSQLGPAGSFGGGNHVGGAVTKKIPIIIVHGGGNSAGSFEKYRDHFIKQGYSNETVYATSWGFPTETIQQSLEMKCEYVKRIRKLFFLVASFTGGKVDIVAYGEGAPIARKAVIGRNCVDTNQDTGNSLRNEVRAFVSVRGQNGGILCDPSGDKRATCLNMDIGLNCGSKFIKDINAIGKHWKEAVHSIHSIVPLLPQKTNCGSDSCGIPYSKVYEYDFNGVEQNVNRVVEILKKL</sequence>
<feature type="chain" id="PRO_5004157438" evidence="1">
    <location>
        <begin position="20"/>
        <end position="277"/>
    </location>
</feature>
<dbReference type="InParanoid" id="O17376"/>
<dbReference type="Gene3D" id="3.40.50.1820">
    <property type="entry name" value="alpha/beta hydrolase"/>
    <property type="match status" value="1"/>
</dbReference>
<dbReference type="Bgee" id="WBGene00020473">
    <property type="expression patterns" value="Expressed in embryo and 1 other cell type or tissue"/>
</dbReference>
<reference evidence="2 3" key="1">
    <citation type="journal article" date="1998" name="Science">
        <title>Genome sequence of the nematode C. elegans: a platform for investigating biology.</title>
        <authorList>
            <consortium name="The C. elegans sequencing consortium"/>
            <person name="Sulson J.E."/>
            <person name="Waterston R."/>
        </authorList>
    </citation>
    <scope>NUCLEOTIDE SEQUENCE [LARGE SCALE GENOMIC DNA]</scope>
    <source>
        <strain evidence="2 3">Bristol N2</strain>
    </source>
</reference>
<evidence type="ECO:0000256" key="1">
    <source>
        <dbReference type="SAM" id="SignalP"/>
    </source>
</evidence>
<dbReference type="PhylomeDB" id="O17376"/>
<dbReference type="FunFam" id="3.40.50.1820:FF:000734">
    <property type="entry name" value="LIPaSe related"/>
    <property type="match status" value="1"/>
</dbReference>
<dbReference type="AGR" id="WB:WBGene00020473"/>
<organism evidence="2 3">
    <name type="scientific">Caenorhabditis elegans</name>
    <dbReference type="NCBI Taxonomy" id="6239"/>
    <lineage>
        <taxon>Eukaryota</taxon>
        <taxon>Metazoa</taxon>
        <taxon>Ecdysozoa</taxon>
        <taxon>Nematoda</taxon>
        <taxon>Chromadorea</taxon>
        <taxon>Rhabditida</taxon>
        <taxon>Rhabditina</taxon>
        <taxon>Rhabditomorpha</taxon>
        <taxon>Rhabditoidea</taxon>
        <taxon>Rhabditidae</taxon>
        <taxon>Peloderinae</taxon>
        <taxon>Caenorhabditis</taxon>
    </lineage>
</organism>
<dbReference type="KEGG" id="cel:CELE_T13B5.6"/>
<protein>
    <submittedName>
        <fullName evidence="2">LIPaSe related</fullName>
    </submittedName>
</protein>
<dbReference type="HOGENOM" id="CLU_049494_0_0_1"/>
<keyword evidence="3" id="KW-1185">Reference proteome</keyword>
<dbReference type="EMBL" id="BX284602">
    <property type="protein sequence ID" value="CCD63490.1"/>
    <property type="molecule type" value="Genomic_DNA"/>
</dbReference>
<dbReference type="GO" id="GO:0016042">
    <property type="term" value="P:lipid catabolic process"/>
    <property type="evidence" value="ECO:0000318"/>
    <property type="project" value="GO_Central"/>
</dbReference>
<dbReference type="Pfam" id="PF01674">
    <property type="entry name" value="Lipase_2"/>
    <property type="match status" value="1"/>
</dbReference>
<dbReference type="PANTHER" id="PTHR32015:SF7">
    <property type="entry name" value="LIPASE RELATED"/>
    <property type="match status" value="1"/>
</dbReference>
<dbReference type="CTD" id="188468"/>
<dbReference type="GO" id="GO:0016298">
    <property type="term" value="F:lipase activity"/>
    <property type="evidence" value="ECO:0000318"/>
    <property type="project" value="GO_Central"/>
</dbReference>
<dbReference type="RefSeq" id="NP_493915.1">
    <property type="nucleotide sequence ID" value="NM_061514.3"/>
</dbReference>
<gene>
    <name evidence="2 4" type="primary">lips-12</name>
    <name evidence="2" type="ORF">CELE_T13B5.6</name>
    <name evidence="4" type="ORF">T13B5.6</name>
</gene>
<dbReference type="UCSC" id="T13B5.6">
    <property type="organism name" value="c. elegans"/>
</dbReference>
<dbReference type="Proteomes" id="UP000001940">
    <property type="component" value="Chromosome II"/>
</dbReference>
<dbReference type="PANTHER" id="PTHR32015">
    <property type="entry name" value="FASTING INDUCED LIPASE"/>
    <property type="match status" value="1"/>
</dbReference>
<dbReference type="PaxDb" id="6239-T13B5.6"/>
<evidence type="ECO:0000313" key="4">
    <source>
        <dbReference type="WormBase" id="T13B5.6"/>
    </source>
</evidence>
<dbReference type="InterPro" id="IPR002918">
    <property type="entry name" value="Lipase_EstA/Esterase_EstB"/>
</dbReference>
<evidence type="ECO:0000313" key="2">
    <source>
        <dbReference type="EMBL" id="CCD63490.1"/>
    </source>
</evidence>
<proteinExistence type="predicted"/>
<dbReference type="AlphaFoldDB" id="O17376"/>
<evidence type="ECO:0000313" key="3">
    <source>
        <dbReference type="Proteomes" id="UP000001940"/>
    </source>
</evidence>
<dbReference type="InterPro" id="IPR029058">
    <property type="entry name" value="AB_hydrolase_fold"/>
</dbReference>